<dbReference type="InterPro" id="IPR009822">
    <property type="entry name" value="YaeQ"/>
</dbReference>
<evidence type="ECO:0000313" key="1">
    <source>
        <dbReference type="EMBL" id="WFN55265.1"/>
    </source>
</evidence>
<dbReference type="RefSeq" id="WP_125258638.1">
    <property type="nucleotide sequence ID" value="NZ_CP114280.1"/>
</dbReference>
<dbReference type="InterPro" id="IPR011335">
    <property type="entry name" value="Restrct_endonuc-II-like"/>
</dbReference>
<dbReference type="SMART" id="SM01322">
    <property type="entry name" value="YaeQ"/>
    <property type="match status" value="1"/>
</dbReference>
<dbReference type="Gene3D" id="3.10.640.10">
    <property type="entry name" value="Restriction endonuclease-like alpha-beta roll domain"/>
    <property type="match status" value="1"/>
</dbReference>
<sequence length="184" mass="20902">MALKATVYKANVNIADMDRAFFQDVSLTLAQHPSETDQRMMLRLLAWICHADERLHFTKGLSADDEPEIWLHSDDGQRLVWIELGLPDEKRLKKACSLSSQVVLYAYGERAANVWWQNMAEKAAQLDNLAVRFLADNQLAQLAALAKRSMSLQATLQEGTIWLSDSENNLELSFCDWQCAQSKD</sequence>
<dbReference type="PANTHER" id="PTHR38784">
    <property type="entry name" value="SUCROSE PHOSPHORYLASE"/>
    <property type="match status" value="1"/>
</dbReference>
<dbReference type="PIRSF" id="PIRSF011484">
    <property type="entry name" value="YaeQ"/>
    <property type="match status" value="1"/>
</dbReference>
<protein>
    <submittedName>
        <fullName evidence="1">YaeQ family protein</fullName>
    </submittedName>
</protein>
<dbReference type="Proteomes" id="UP001219630">
    <property type="component" value="Chromosome"/>
</dbReference>
<organism evidence="1 2">
    <name type="scientific">Dickeya lacustris</name>
    <dbReference type="NCBI Taxonomy" id="2259638"/>
    <lineage>
        <taxon>Bacteria</taxon>
        <taxon>Pseudomonadati</taxon>
        <taxon>Pseudomonadota</taxon>
        <taxon>Gammaproteobacteria</taxon>
        <taxon>Enterobacterales</taxon>
        <taxon>Pectobacteriaceae</taxon>
        <taxon>Dickeya</taxon>
    </lineage>
</organism>
<dbReference type="PANTHER" id="PTHR38784:SF1">
    <property type="entry name" value="SUCROSE PHOSPHORYLASE"/>
    <property type="match status" value="1"/>
</dbReference>
<accession>A0ABY8G5P3</accession>
<name>A0ABY8G5P3_9GAMM</name>
<gene>
    <name evidence="1" type="ORF">O1Q98_16865</name>
</gene>
<reference evidence="1 2" key="1">
    <citation type="submission" date="2022-12" db="EMBL/GenBank/DDBJ databases">
        <title>Complete genome sequencing of Dickeya lacustris type strain LMG30899.</title>
        <authorList>
            <person name="Dobhal S."/>
            <person name="Arizala D."/>
            <person name="Arif M."/>
        </authorList>
    </citation>
    <scope>NUCLEOTIDE SEQUENCE [LARGE SCALE GENOMIC DNA]</scope>
    <source>
        <strain evidence="1 2">LMG30899</strain>
    </source>
</reference>
<dbReference type="EMBL" id="CP114280">
    <property type="protein sequence ID" value="WFN55265.1"/>
    <property type="molecule type" value="Genomic_DNA"/>
</dbReference>
<dbReference type="Pfam" id="PF07152">
    <property type="entry name" value="YaeQ"/>
    <property type="match status" value="1"/>
</dbReference>
<dbReference type="InterPro" id="IPR038590">
    <property type="entry name" value="YaeQ_sf"/>
</dbReference>
<keyword evidence="2" id="KW-1185">Reference proteome</keyword>
<proteinExistence type="predicted"/>
<evidence type="ECO:0000313" key="2">
    <source>
        <dbReference type="Proteomes" id="UP001219630"/>
    </source>
</evidence>
<dbReference type="SUPFAM" id="SSF52980">
    <property type="entry name" value="Restriction endonuclease-like"/>
    <property type="match status" value="1"/>
</dbReference>